<feature type="transmembrane region" description="Helical" evidence="5">
    <location>
        <begin position="12"/>
        <end position="32"/>
    </location>
</feature>
<feature type="transmembrane region" description="Helical" evidence="5">
    <location>
        <begin position="275"/>
        <end position="293"/>
    </location>
</feature>
<feature type="transmembrane region" description="Helical" evidence="5">
    <location>
        <begin position="131"/>
        <end position="154"/>
    </location>
</feature>
<accession>A0A1F5NJC1</accession>
<dbReference type="InterPro" id="IPR005829">
    <property type="entry name" value="Sugar_transporter_CS"/>
</dbReference>
<feature type="transmembrane region" description="Helical" evidence="5">
    <location>
        <begin position="100"/>
        <end position="119"/>
    </location>
</feature>
<evidence type="ECO:0000313" key="7">
    <source>
        <dbReference type="EMBL" id="OGE77787.1"/>
    </source>
</evidence>
<reference evidence="7 8" key="1">
    <citation type="journal article" date="2016" name="Nat. Commun.">
        <title>Thousands of microbial genomes shed light on interconnected biogeochemical processes in an aquifer system.</title>
        <authorList>
            <person name="Anantharaman K."/>
            <person name="Brown C.T."/>
            <person name="Hug L.A."/>
            <person name="Sharon I."/>
            <person name="Castelle C.J."/>
            <person name="Probst A.J."/>
            <person name="Thomas B.C."/>
            <person name="Singh A."/>
            <person name="Wilkins M.J."/>
            <person name="Karaoz U."/>
            <person name="Brodie E.L."/>
            <person name="Williams K.H."/>
            <person name="Hubbard S.S."/>
            <person name="Banfield J.F."/>
        </authorList>
    </citation>
    <scope>NUCLEOTIDE SEQUENCE [LARGE SCALE GENOMIC DNA]</scope>
</reference>
<comment type="caution">
    <text evidence="7">The sequence shown here is derived from an EMBL/GenBank/DDBJ whole genome shotgun (WGS) entry which is preliminary data.</text>
</comment>
<dbReference type="InterPro" id="IPR053160">
    <property type="entry name" value="MFS_DHA3_Transporter"/>
</dbReference>
<feature type="transmembrane region" description="Helical" evidence="5">
    <location>
        <begin position="332"/>
        <end position="354"/>
    </location>
</feature>
<keyword evidence="4 5" id="KW-0472">Membrane</keyword>
<dbReference type="Proteomes" id="UP000176864">
    <property type="component" value="Unassembled WGS sequence"/>
</dbReference>
<dbReference type="Pfam" id="PF07690">
    <property type="entry name" value="MFS_1"/>
    <property type="match status" value="1"/>
</dbReference>
<dbReference type="PROSITE" id="PS00216">
    <property type="entry name" value="SUGAR_TRANSPORT_1"/>
    <property type="match status" value="1"/>
</dbReference>
<dbReference type="PROSITE" id="PS50850">
    <property type="entry name" value="MFS"/>
    <property type="match status" value="1"/>
</dbReference>
<dbReference type="AlphaFoldDB" id="A0A1F5NJC1"/>
<evidence type="ECO:0000256" key="1">
    <source>
        <dbReference type="ARBA" id="ARBA00004141"/>
    </source>
</evidence>
<evidence type="ECO:0000256" key="2">
    <source>
        <dbReference type="ARBA" id="ARBA00022692"/>
    </source>
</evidence>
<feature type="transmembrane region" description="Helical" evidence="5">
    <location>
        <begin position="38"/>
        <end position="60"/>
    </location>
</feature>
<comment type="subcellular location">
    <subcellularLocation>
        <location evidence="1">Membrane</location>
        <topology evidence="1">Multi-pass membrane protein</topology>
    </subcellularLocation>
</comment>
<protein>
    <recommendedName>
        <fullName evidence="6">Major facilitator superfamily (MFS) profile domain-containing protein</fullName>
    </recommendedName>
</protein>
<evidence type="ECO:0000259" key="6">
    <source>
        <dbReference type="PROSITE" id="PS50850"/>
    </source>
</evidence>
<dbReference type="EMBL" id="MFEK01000016">
    <property type="protein sequence ID" value="OGE77787.1"/>
    <property type="molecule type" value="Genomic_DNA"/>
</dbReference>
<evidence type="ECO:0000256" key="3">
    <source>
        <dbReference type="ARBA" id="ARBA00022989"/>
    </source>
</evidence>
<feature type="transmembrane region" description="Helical" evidence="5">
    <location>
        <begin position="299"/>
        <end position="320"/>
    </location>
</feature>
<dbReference type="GO" id="GO:0022857">
    <property type="term" value="F:transmembrane transporter activity"/>
    <property type="evidence" value="ECO:0007669"/>
    <property type="project" value="InterPro"/>
</dbReference>
<dbReference type="Gene3D" id="1.20.1250.20">
    <property type="entry name" value="MFS general substrate transporter like domains"/>
    <property type="match status" value="1"/>
</dbReference>
<feature type="transmembrane region" description="Helical" evidence="5">
    <location>
        <begin position="235"/>
        <end position="255"/>
    </location>
</feature>
<feature type="transmembrane region" description="Helical" evidence="5">
    <location>
        <begin position="72"/>
        <end position="94"/>
    </location>
</feature>
<sequence length="386" mass="42486">MIDSLKKDIRLYYAFCFFIGFYVANGTAVLFAQKLGLAYSQIFTLTGVYMLMFILFEVPTGAFADLMGRKKTIILGCIMLAVAAIASGASNNFWQLFASYFLWACGFSLISGASEALLYDRVADEQMFGQIIGKAGFYAILGTALAGIVGPYLFNLNFRWAYFGSSLTFGLAALAVSFFHEAHFEAKGFTIRNHLEQIKAGVKIGYSNRFILWSTGILALVFAISYTFSNTYQPYLVNIGFPVAQFSFILPVMFVMQAVGGWSFGKFLKFGENKIFWLGILGIGLAVSALGVFPFKWALVIVFAYMFLEGIARPLVSTYANRYIASSHRATVISVQSMIGTMTAAVMLFLIGFLTDRIGVTHILIVLGGFVLAVGSLLLIFKPKDQ</sequence>
<feature type="domain" description="Major facilitator superfamily (MFS) profile" evidence="6">
    <location>
        <begin position="1"/>
        <end position="386"/>
    </location>
</feature>
<feature type="transmembrane region" description="Helical" evidence="5">
    <location>
        <begin position="160"/>
        <end position="179"/>
    </location>
</feature>
<proteinExistence type="predicted"/>
<dbReference type="InterPro" id="IPR020846">
    <property type="entry name" value="MFS_dom"/>
</dbReference>
<dbReference type="GO" id="GO:0016020">
    <property type="term" value="C:membrane"/>
    <property type="evidence" value="ECO:0007669"/>
    <property type="project" value="UniProtKB-SubCell"/>
</dbReference>
<dbReference type="InterPro" id="IPR011701">
    <property type="entry name" value="MFS"/>
</dbReference>
<evidence type="ECO:0000313" key="8">
    <source>
        <dbReference type="Proteomes" id="UP000176864"/>
    </source>
</evidence>
<feature type="transmembrane region" description="Helical" evidence="5">
    <location>
        <begin position="360"/>
        <end position="381"/>
    </location>
</feature>
<keyword evidence="3 5" id="KW-1133">Transmembrane helix</keyword>
<evidence type="ECO:0000256" key="4">
    <source>
        <dbReference type="ARBA" id="ARBA00023136"/>
    </source>
</evidence>
<keyword evidence="2 5" id="KW-0812">Transmembrane</keyword>
<dbReference type="PANTHER" id="PTHR23530">
    <property type="entry name" value="TRANSPORT PROTEIN-RELATED"/>
    <property type="match status" value="1"/>
</dbReference>
<gene>
    <name evidence="7" type="ORF">A2751_01895</name>
</gene>
<name>A0A1F5NJC1_9BACT</name>
<evidence type="ECO:0000256" key="5">
    <source>
        <dbReference type="SAM" id="Phobius"/>
    </source>
</evidence>
<dbReference type="SUPFAM" id="SSF103473">
    <property type="entry name" value="MFS general substrate transporter"/>
    <property type="match status" value="1"/>
</dbReference>
<dbReference type="PANTHER" id="PTHR23530:SF1">
    <property type="entry name" value="PERMEASE, MAJOR FACILITATOR SUPERFAMILY-RELATED"/>
    <property type="match status" value="1"/>
</dbReference>
<feature type="transmembrane region" description="Helical" evidence="5">
    <location>
        <begin position="210"/>
        <end position="229"/>
    </location>
</feature>
<dbReference type="InterPro" id="IPR036259">
    <property type="entry name" value="MFS_trans_sf"/>
</dbReference>
<dbReference type="STRING" id="1817824.A2751_01895"/>
<organism evidence="7 8">
    <name type="scientific">Candidatus Doudnabacteria bacterium RIFCSPHIGHO2_01_FULL_46_14</name>
    <dbReference type="NCBI Taxonomy" id="1817824"/>
    <lineage>
        <taxon>Bacteria</taxon>
        <taxon>Candidatus Doudnaibacteriota</taxon>
    </lineage>
</organism>